<proteinExistence type="inferred from homology"/>
<dbReference type="NCBIfam" id="TIGR02084">
    <property type="entry name" value="leud"/>
    <property type="match status" value="1"/>
</dbReference>
<dbReference type="EMBL" id="UOGE01000111">
    <property type="protein sequence ID" value="VAX25832.1"/>
    <property type="molecule type" value="Genomic_DNA"/>
</dbReference>
<evidence type="ECO:0000313" key="4">
    <source>
        <dbReference type="EMBL" id="VAX25832.1"/>
    </source>
</evidence>
<protein>
    <submittedName>
        <fullName evidence="4">3-isopropylmalate dehydratase small subunit</fullName>
        <ecNumber evidence="4">4.2.1.33</ecNumber>
    </submittedName>
</protein>
<dbReference type="EC" id="4.2.1.33" evidence="4"/>
<dbReference type="CDD" id="cd01577">
    <property type="entry name" value="IPMI_Swivel"/>
    <property type="match status" value="1"/>
</dbReference>
<name>A0A3B1CCA8_9ZZZZ</name>
<organism evidence="4">
    <name type="scientific">hydrothermal vent metagenome</name>
    <dbReference type="NCBI Taxonomy" id="652676"/>
    <lineage>
        <taxon>unclassified sequences</taxon>
        <taxon>metagenomes</taxon>
        <taxon>ecological metagenomes</taxon>
    </lineage>
</organism>
<evidence type="ECO:0000256" key="1">
    <source>
        <dbReference type="ARBA" id="ARBA00009869"/>
    </source>
</evidence>
<dbReference type="Pfam" id="PF00694">
    <property type="entry name" value="Aconitase_C"/>
    <property type="match status" value="1"/>
</dbReference>
<dbReference type="PANTHER" id="PTHR43345:SF2">
    <property type="entry name" value="3-ISOPROPYLMALATE DEHYDRATASE SMALL SUBUNIT 1"/>
    <property type="match status" value="1"/>
</dbReference>
<evidence type="ECO:0000259" key="3">
    <source>
        <dbReference type="Pfam" id="PF00694"/>
    </source>
</evidence>
<dbReference type="InterPro" id="IPR011827">
    <property type="entry name" value="LeuD_type2/HacB/DmdB"/>
</dbReference>
<dbReference type="NCBIfam" id="TIGR02087">
    <property type="entry name" value="LEUD_arch"/>
    <property type="match status" value="1"/>
</dbReference>
<dbReference type="SUPFAM" id="SSF52016">
    <property type="entry name" value="LeuD/IlvD-like"/>
    <property type="match status" value="1"/>
</dbReference>
<reference evidence="4" key="1">
    <citation type="submission" date="2018-06" db="EMBL/GenBank/DDBJ databases">
        <authorList>
            <person name="Zhirakovskaya E."/>
        </authorList>
    </citation>
    <scope>NUCLEOTIDE SEQUENCE</scope>
</reference>
<comment type="similarity">
    <text evidence="1">Belongs to the LeuD family. LeuD type 2 subfamily.</text>
</comment>
<feature type="domain" description="Aconitase A/isopropylmalate dehydratase small subunit swivel" evidence="3">
    <location>
        <begin position="53"/>
        <end position="102"/>
    </location>
</feature>
<gene>
    <name evidence="4" type="ORF">MNBD_NITROSPINAE02-174</name>
</gene>
<dbReference type="InterPro" id="IPR000573">
    <property type="entry name" value="AconitaseA/IPMdHydase_ssu_swvl"/>
</dbReference>
<dbReference type="InterPro" id="IPR050075">
    <property type="entry name" value="LeuD"/>
</dbReference>
<evidence type="ECO:0000256" key="2">
    <source>
        <dbReference type="ARBA" id="ARBA00023239"/>
    </source>
</evidence>
<dbReference type="InterPro" id="IPR033940">
    <property type="entry name" value="IPMI_Swivel"/>
</dbReference>
<dbReference type="PANTHER" id="PTHR43345">
    <property type="entry name" value="3-ISOPROPYLMALATE DEHYDRATASE SMALL SUBUNIT 2-RELATED-RELATED"/>
    <property type="match status" value="1"/>
</dbReference>
<dbReference type="AlphaFoldDB" id="A0A3B1CCA8"/>
<dbReference type="InterPro" id="IPR015928">
    <property type="entry name" value="Aconitase/3IPM_dehydase_swvl"/>
</dbReference>
<dbReference type="Gene3D" id="3.20.19.10">
    <property type="entry name" value="Aconitase, domain 4"/>
    <property type="match status" value="1"/>
</dbReference>
<dbReference type="GO" id="GO:0003861">
    <property type="term" value="F:3-isopropylmalate dehydratase activity"/>
    <property type="evidence" value="ECO:0007669"/>
    <property type="project" value="UniProtKB-EC"/>
</dbReference>
<dbReference type="HAMAP" id="MF_01032">
    <property type="entry name" value="LeuD_type2"/>
    <property type="match status" value="1"/>
</dbReference>
<keyword evidence="2 4" id="KW-0456">Lyase</keyword>
<sequence>MILNGKSWKFGDNIDTDLIIPARYLNTIVPEELAAHLMEDADPTFAKKVGEGDIIVGGNNFGCGSSREHAPIAIKAAGVTCVVAKFFARIFYRNSFNMGLPILECAEVVDELESGDELCVNLASGVIENVTKGKKYQAAPIPPFMQELIAAGGLMQYTMKNL</sequence>
<dbReference type="FunFam" id="3.20.19.10:FF:000007">
    <property type="entry name" value="Isopropylmalate/citramalate isomerase small subunit"/>
    <property type="match status" value="1"/>
</dbReference>
<dbReference type="InterPro" id="IPR011824">
    <property type="entry name" value="LeuD/DmdB_bac"/>
</dbReference>
<accession>A0A3B1CCA8</accession>